<reference evidence="9 10" key="1">
    <citation type="submission" date="2016-02" db="EMBL/GenBank/DDBJ databases">
        <title>Genome analysis of coral dinoflagellate symbionts highlights evolutionary adaptations to a symbiotic lifestyle.</title>
        <authorList>
            <person name="Aranda M."/>
            <person name="Li Y."/>
            <person name="Liew Y.J."/>
            <person name="Baumgarten S."/>
            <person name="Simakov O."/>
            <person name="Wilson M."/>
            <person name="Piel J."/>
            <person name="Ashoor H."/>
            <person name="Bougouffa S."/>
            <person name="Bajic V.B."/>
            <person name="Ryu T."/>
            <person name="Ravasi T."/>
            <person name="Bayer T."/>
            <person name="Micklem G."/>
            <person name="Kim H."/>
            <person name="Bhak J."/>
            <person name="Lajeunesse T.C."/>
            <person name="Voolstra C.R."/>
        </authorList>
    </citation>
    <scope>NUCLEOTIDE SEQUENCE [LARGE SCALE GENOMIC DNA]</scope>
    <source>
        <strain evidence="9 10">CCMP2467</strain>
    </source>
</reference>
<dbReference type="EMBL" id="LSRX01000074">
    <property type="protein sequence ID" value="OLQ10653.1"/>
    <property type="molecule type" value="Genomic_DNA"/>
</dbReference>
<keyword evidence="9" id="KW-0418">Kinase</keyword>
<dbReference type="GO" id="GO:0005524">
    <property type="term" value="F:ATP binding"/>
    <property type="evidence" value="ECO:0007669"/>
    <property type="project" value="UniProtKB-KW"/>
</dbReference>
<organism evidence="9 10">
    <name type="scientific">Symbiodinium microadriaticum</name>
    <name type="common">Dinoflagellate</name>
    <name type="synonym">Zooxanthella microadriatica</name>
    <dbReference type="NCBI Taxonomy" id="2951"/>
    <lineage>
        <taxon>Eukaryota</taxon>
        <taxon>Sar</taxon>
        <taxon>Alveolata</taxon>
        <taxon>Dinophyceae</taxon>
        <taxon>Suessiales</taxon>
        <taxon>Symbiodiniaceae</taxon>
        <taxon>Symbiodinium</taxon>
    </lineage>
</organism>
<dbReference type="GO" id="GO:0009231">
    <property type="term" value="P:riboflavin biosynthetic process"/>
    <property type="evidence" value="ECO:0007669"/>
    <property type="project" value="InterPro"/>
</dbReference>
<evidence type="ECO:0000256" key="5">
    <source>
        <dbReference type="ARBA" id="ARBA00022679"/>
    </source>
</evidence>
<dbReference type="PANTHER" id="PTHR22749">
    <property type="entry name" value="RIBOFLAVIN KINASE/FMN ADENYLYLTRANSFERASE"/>
    <property type="match status" value="1"/>
</dbReference>
<evidence type="ECO:0000256" key="4">
    <source>
        <dbReference type="ARBA" id="ARBA00022643"/>
    </source>
</evidence>
<evidence type="ECO:0000313" key="9">
    <source>
        <dbReference type="EMBL" id="OLQ10653.1"/>
    </source>
</evidence>
<dbReference type="SUPFAM" id="SSF82114">
    <property type="entry name" value="Riboflavin kinase-like"/>
    <property type="match status" value="1"/>
</dbReference>
<evidence type="ECO:0000256" key="6">
    <source>
        <dbReference type="ARBA" id="ARBA00022741"/>
    </source>
</evidence>
<keyword evidence="4" id="KW-0288">FMN</keyword>
<evidence type="ECO:0000256" key="1">
    <source>
        <dbReference type="ARBA" id="ARBA00005201"/>
    </source>
</evidence>
<keyword evidence="10" id="KW-1185">Reference proteome</keyword>
<name>A0A1Q9ETA2_SYMMI</name>
<gene>
    <name evidence="9" type="primary">FHY</name>
    <name evidence="9" type="ORF">AK812_SmicGene5585</name>
</gene>
<keyword evidence="7" id="KW-0067">ATP-binding</keyword>
<dbReference type="AlphaFoldDB" id="A0A1Q9ETA2"/>
<keyword evidence="6" id="KW-0547">Nucleotide-binding</keyword>
<sequence>MPADPGIQLETRHQHDVDAKQSHCTKSWARRTFFGPDLRQHDNSLYANVGFNLAGFRRRFDWCHNLARVLWTPRCFYYELLGCYVLHTVGTGASVWYHFGPQGRTVPSDSPLRRCMCPAFLRCQLPVLLDSLLNLCREDFMDQLAEDVGACAAEALALSDFDDGFEAPHVMDGSSQSWAQRTFFGPDLRQHDNSLYANVGFNLAGLRRRFDWCHNLARVLWTPRCFYYELLGCYVLHTVGTGASVWYHFGPQGRTVPSDSPLRRCMCPAFLRCQLPVLLDFLLNLCREDFMDQLAEDVVACAAEALALSDFDDGFEDAGFCFGRQRREAHNFVVFVLYWWRRLCLRQQLVRLLSAGTPFSGGGDGRLLPGPRSPLLGRNYSFKLFLGYSCCRCTCCSSSASCGVSTQLCIPWPVPWLPTCVDFVTVAGGHFDLLAFAGVVDALQAGGFTHLHLEAEGIRLRKLGGYPEDGDFYDSELRLIVCGFVRPEAKFADFNDLIVAIREDGDFCRDALEEETMKKLAEDPFFVSQDPESA</sequence>
<protein>
    <recommendedName>
        <fullName evidence="2">riboflavin kinase</fullName>
        <ecNumber evidence="2">2.7.1.26</ecNumber>
    </recommendedName>
</protein>
<dbReference type="InterPro" id="IPR015865">
    <property type="entry name" value="Riboflavin_kinase_bac/euk"/>
</dbReference>
<proteinExistence type="predicted"/>
<keyword evidence="5" id="KW-0808">Transferase</keyword>
<evidence type="ECO:0000256" key="2">
    <source>
        <dbReference type="ARBA" id="ARBA00012105"/>
    </source>
</evidence>
<dbReference type="InterPro" id="IPR023465">
    <property type="entry name" value="Riboflavin_kinase_dom_sf"/>
</dbReference>
<evidence type="ECO:0000259" key="8">
    <source>
        <dbReference type="Pfam" id="PF01687"/>
    </source>
</evidence>
<dbReference type="PANTHER" id="PTHR22749:SF6">
    <property type="entry name" value="RIBOFLAVIN KINASE"/>
    <property type="match status" value="1"/>
</dbReference>
<comment type="caution">
    <text evidence="9">The sequence shown here is derived from an EMBL/GenBank/DDBJ whole genome shotgun (WGS) entry which is preliminary data.</text>
</comment>
<dbReference type="Gene3D" id="2.40.30.30">
    <property type="entry name" value="Riboflavin kinase-like"/>
    <property type="match status" value="1"/>
</dbReference>
<keyword evidence="3" id="KW-0285">Flavoprotein</keyword>
<feature type="domain" description="Riboflavin kinase" evidence="8">
    <location>
        <begin position="469"/>
        <end position="511"/>
    </location>
</feature>
<evidence type="ECO:0000313" key="10">
    <source>
        <dbReference type="Proteomes" id="UP000186817"/>
    </source>
</evidence>
<dbReference type="OrthoDB" id="276388at2759"/>
<accession>A0A1Q9ETA2</accession>
<dbReference type="GO" id="GO:0009398">
    <property type="term" value="P:FMN biosynthetic process"/>
    <property type="evidence" value="ECO:0007669"/>
    <property type="project" value="UniProtKB-UniPathway"/>
</dbReference>
<dbReference type="GO" id="GO:0008531">
    <property type="term" value="F:riboflavin kinase activity"/>
    <property type="evidence" value="ECO:0007669"/>
    <property type="project" value="UniProtKB-EC"/>
</dbReference>
<evidence type="ECO:0000256" key="3">
    <source>
        <dbReference type="ARBA" id="ARBA00022630"/>
    </source>
</evidence>
<comment type="pathway">
    <text evidence="1">Cofactor biosynthesis; FMN biosynthesis; FMN from riboflavin (ATP route): step 1/1.</text>
</comment>
<dbReference type="Pfam" id="PF01687">
    <property type="entry name" value="Flavokinase"/>
    <property type="match status" value="1"/>
</dbReference>
<evidence type="ECO:0000256" key="7">
    <source>
        <dbReference type="ARBA" id="ARBA00022840"/>
    </source>
</evidence>
<dbReference type="InterPro" id="IPR023468">
    <property type="entry name" value="Riboflavin_kinase"/>
</dbReference>
<dbReference type="UniPathway" id="UPA00276">
    <property type="reaction ID" value="UER00406"/>
</dbReference>
<dbReference type="EC" id="2.7.1.26" evidence="2"/>
<dbReference type="Proteomes" id="UP000186817">
    <property type="component" value="Unassembled WGS sequence"/>
</dbReference>